<proteinExistence type="predicted"/>
<name>A0A4R9K1E2_9LEPT</name>
<keyword evidence="1 2" id="KW-0597">Phosphoprotein</keyword>
<keyword evidence="5" id="KW-1185">Reference proteome</keyword>
<protein>
    <submittedName>
        <fullName evidence="4">Response regulator</fullName>
    </submittedName>
</protein>
<dbReference type="OrthoDB" id="5343928at2"/>
<evidence type="ECO:0000313" key="4">
    <source>
        <dbReference type="EMBL" id="TGL57925.1"/>
    </source>
</evidence>
<reference evidence="4" key="1">
    <citation type="journal article" date="2019" name="PLoS Negl. Trop. Dis.">
        <title>Revisiting the worldwide diversity of Leptospira species in the environment.</title>
        <authorList>
            <person name="Vincent A.T."/>
            <person name="Schiettekatte O."/>
            <person name="Bourhy P."/>
            <person name="Veyrier F.J."/>
            <person name="Picardeau M."/>
        </authorList>
    </citation>
    <scope>NUCLEOTIDE SEQUENCE [LARGE SCALE GENOMIC DNA]</scope>
    <source>
        <strain evidence="4">201702476</strain>
    </source>
</reference>
<dbReference type="InterPro" id="IPR011006">
    <property type="entry name" value="CheY-like_superfamily"/>
</dbReference>
<dbReference type="SUPFAM" id="SSF52172">
    <property type="entry name" value="CheY-like"/>
    <property type="match status" value="1"/>
</dbReference>
<evidence type="ECO:0000313" key="5">
    <source>
        <dbReference type="Proteomes" id="UP000297693"/>
    </source>
</evidence>
<dbReference type="PROSITE" id="PS50110">
    <property type="entry name" value="RESPONSE_REGULATORY"/>
    <property type="match status" value="1"/>
</dbReference>
<dbReference type="AlphaFoldDB" id="A0A4R9K1E2"/>
<dbReference type="Pfam" id="PF00072">
    <property type="entry name" value="Response_reg"/>
    <property type="match status" value="1"/>
</dbReference>
<feature type="modified residue" description="4-aspartylphosphate" evidence="2">
    <location>
        <position position="56"/>
    </location>
</feature>
<evidence type="ECO:0000259" key="3">
    <source>
        <dbReference type="PROSITE" id="PS50110"/>
    </source>
</evidence>
<dbReference type="PANTHER" id="PTHR44591:SF3">
    <property type="entry name" value="RESPONSE REGULATORY DOMAIN-CONTAINING PROTEIN"/>
    <property type="match status" value="1"/>
</dbReference>
<dbReference type="SMART" id="SM00448">
    <property type="entry name" value="REC"/>
    <property type="match status" value="1"/>
</dbReference>
<comment type="caution">
    <text evidence="4">The sequence shown here is derived from an EMBL/GenBank/DDBJ whole genome shotgun (WGS) entry which is preliminary data.</text>
</comment>
<dbReference type="Proteomes" id="UP000297693">
    <property type="component" value="Unassembled WGS sequence"/>
</dbReference>
<sequence>MEAKKKILIVEDEALHALHLKKILKNKGFEISGVVSIGDEVFKSVEKDCPDIALMDITLRNSIDGIEVTNILRKRYNFPVIFISGYNDEATLKKTSLITNTWKLTKPISETVLLKLIASVLKDV</sequence>
<gene>
    <name evidence="4" type="ORF">EHQ58_11015</name>
</gene>
<dbReference type="PANTHER" id="PTHR44591">
    <property type="entry name" value="STRESS RESPONSE REGULATOR PROTEIN 1"/>
    <property type="match status" value="1"/>
</dbReference>
<evidence type="ECO:0000256" key="1">
    <source>
        <dbReference type="ARBA" id="ARBA00022553"/>
    </source>
</evidence>
<dbReference type="EMBL" id="RQGD01000034">
    <property type="protein sequence ID" value="TGL57925.1"/>
    <property type="molecule type" value="Genomic_DNA"/>
</dbReference>
<dbReference type="Gene3D" id="3.40.50.2300">
    <property type="match status" value="1"/>
</dbReference>
<feature type="domain" description="Response regulatory" evidence="3">
    <location>
        <begin position="6"/>
        <end position="121"/>
    </location>
</feature>
<dbReference type="RefSeq" id="WP_135623944.1">
    <property type="nucleotide sequence ID" value="NZ_RQGD01000034.1"/>
</dbReference>
<accession>A0A4R9K1E2</accession>
<dbReference type="InterPro" id="IPR001789">
    <property type="entry name" value="Sig_transdc_resp-reg_receiver"/>
</dbReference>
<evidence type="ECO:0000256" key="2">
    <source>
        <dbReference type="PROSITE-ProRule" id="PRU00169"/>
    </source>
</evidence>
<dbReference type="GO" id="GO:0000160">
    <property type="term" value="P:phosphorelay signal transduction system"/>
    <property type="evidence" value="ECO:0007669"/>
    <property type="project" value="InterPro"/>
</dbReference>
<dbReference type="InterPro" id="IPR050595">
    <property type="entry name" value="Bact_response_regulator"/>
</dbReference>
<organism evidence="4 5">
    <name type="scientific">Leptospira ognonensis</name>
    <dbReference type="NCBI Taxonomy" id="2484945"/>
    <lineage>
        <taxon>Bacteria</taxon>
        <taxon>Pseudomonadati</taxon>
        <taxon>Spirochaetota</taxon>
        <taxon>Spirochaetia</taxon>
        <taxon>Leptospirales</taxon>
        <taxon>Leptospiraceae</taxon>
        <taxon>Leptospira</taxon>
    </lineage>
</organism>